<name>A0AAE9FBQ2_CAEBR</name>
<dbReference type="PANTHER" id="PTHR13808:SF1">
    <property type="entry name" value="HISTONE ACETYLTRANSFERASE"/>
    <property type="match status" value="1"/>
</dbReference>
<reference evidence="11 12" key="1">
    <citation type="submission" date="2022-04" db="EMBL/GenBank/DDBJ databases">
        <title>Chromosome-level reference genomes for two strains of Caenorhabditis briggsae: an improved platform for comparative genomics.</title>
        <authorList>
            <person name="Stevens L."/>
            <person name="Andersen E."/>
        </authorList>
    </citation>
    <scope>NUCLEOTIDE SEQUENCE [LARGE SCALE GENOMIC DNA]</scope>
    <source>
        <strain evidence="11">VX34</strain>
        <tissue evidence="11">Whole-organism</tissue>
    </source>
</reference>
<accession>A0AAE9FBQ2</accession>
<dbReference type="SMART" id="SM01250">
    <property type="entry name" value="KAT11"/>
    <property type="match status" value="1"/>
</dbReference>
<evidence type="ECO:0000313" key="12">
    <source>
        <dbReference type="Proteomes" id="UP000829354"/>
    </source>
</evidence>
<sequence>MLHREPRLQPDKKRRDDTKDIFDELRELLRISRPTRIRLLLKVAQIFEIKEPIKIDPTFGADKQITVALEPLAEHIRLHIGDEVDLFRPAPEKRVDRAKKEYDKKRRDKLNILFRGIELEIKRGMPTFEKSPSKWKILQYLINKFSGEKCRKCEILQDGKMNDIKERARNKCLWDRLQRALLLDSRVPREVRTHEKVLKVALTSLKLLQDPEREGQAISADEIKNDEVEVEIERDESEEEYEDFSYNHYQRAPRRIERMKDDPVVNYNNRCVMIDDMEGIEGEYREPASPRSNLVDNSYGLRIYFGDEMEIDHVEEIETTIVANEDVVMIPDIIDEDEINKDGEVIDEENQENDQTRNIGLDDTKQNNLVEINGEFIEAVEEIDLKFDEMEASEGHYHIDKEMEEVEMEEEAKRCTEQEAIEELRDEKEKVVSHVETEEIERVGELVKDKEDHTGSTLKEELTVAVNTVMGAKEWKVATKAHFKKYLETISKPIDTMQIFNATGQMLRKAENNKNMREFRSEVRFVEIFQKRNLCCGHFVEKEELVKCDQCEHFYHETCREMGWGPTGECKCRRPEFLGTKYTSSLLPTNRMSEKLTNAMPEAYKNQVEIRVVANEMRNGTIGERLSDFCKKNNIAVPQHKFRYKMILVFLKPDEAEEDQDETKDEALIFIYTVHEFVAGEETTPKSKWTVLGYLDSNRYITDGIKRQLIFQGIVLSYFLYAASAGYEMCHFWCAAPGNDNYLFNDPMLNKKLRPDQIRLLKWYSNILNSGKTRGIIKKWERKIIKLREELVKEISNDSDAFFVEFSKQDLIKDSTPVIPTMDMTRSKEDFLAVQVQNGLRYSTNRLLWYSTARTIQLLMKGFEQKEKKEALPFSS</sequence>
<dbReference type="GO" id="GO:0005634">
    <property type="term" value="C:nucleus"/>
    <property type="evidence" value="ECO:0007669"/>
    <property type="project" value="UniProtKB-SubCell"/>
</dbReference>
<evidence type="ECO:0000256" key="4">
    <source>
        <dbReference type="ARBA" id="ARBA00022853"/>
    </source>
</evidence>
<comment type="catalytic activity">
    <reaction evidence="8">
        <text>L-lysyl-[protein] + acetyl-CoA = N(6)-acetyl-L-lysyl-[protein] + CoA + H(+)</text>
        <dbReference type="Rhea" id="RHEA:45948"/>
        <dbReference type="Rhea" id="RHEA-COMP:9752"/>
        <dbReference type="Rhea" id="RHEA-COMP:10731"/>
        <dbReference type="ChEBI" id="CHEBI:15378"/>
        <dbReference type="ChEBI" id="CHEBI:29969"/>
        <dbReference type="ChEBI" id="CHEBI:57287"/>
        <dbReference type="ChEBI" id="CHEBI:57288"/>
        <dbReference type="ChEBI" id="CHEBI:61930"/>
        <dbReference type="EC" id="2.3.1.48"/>
    </reaction>
</comment>
<evidence type="ECO:0000256" key="3">
    <source>
        <dbReference type="ARBA" id="ARBA00022679"/>
    </source>
</evidence>
<evidence type="ECO:0000256" key="6">
    <source>
        <dbReference type="ARBA" id="ARBA00023163"/>
    </source>
</evidence>
<evidence type="ECO:0000256" key="9">
    <source>
        <dbReference type="SAM" id="Coils"/>
    </source>
</evidence>
<organism evidence="11 12">
    <name type="scientific">Caenorhabditis briggsae</name>
    <dbReference type="NCBI Taxonomy" id="6238"/>
    <lineage>
        <taxon>Eukaryota</taxon>
        <taxon>Metazoa</taxon>
        <taxon>Ecdysozoa</taxon>
        <taxon>Nematoda</taxon>
        <taxon>Chromadorea</taxon>
        <taxon>Rhabditida</taxon>
        <taxon>Rhabditina</taxon>
        <taxon>Rhabditomorpha</taxon>
        <taxon>Rhabditoidea</taxon>
        <taxon>Rhabditidae</taxon>
        <taxon>Peloderinae</taxon>
        <taxon>Caenorhabditis</taxon>
    </lineage>
</organism>
<evidence type="ECO:0000256" key="2">
    <source>
        <dbReference type="ARBA" id="ARBA00013184"/>
    </source>
</evidence>
<keyword evidence="6" id="KW-0804">Transcription</keyword>
<dbReference type="EC" id="2.3.1.48" evidence="2"/>
<keyword evidence="4" id="KW-0156">Chromatin regulator</keyword>
<evidence type="ECO:0000256" key="7">
    <source>
        <dbReference type="ARBA" id="ARBA00023242"/>
    </source>
</evidence>
<dbReference type="PROSITE" id="PS51727">
    <property type="entry name" value="CBP_P300_HAT"/>
    <property type="match status" value="1"/>
</dbReference>
<evidence type="ECO:0000313" key="11">
    <source>
        <dbReference type="EMBL" id="UMM39064.1"/>
    </source>
</evidence>
<feature type="domain" description="CBP/p300-type HAT" evidence="10">
    <location>
        <begin position="577"/>
        <end position="876"/>
    </location>
</feature>
<dbReference type="PANTHER" id="PTHR13808">
    <property type="entry name" value="CBP/P300-RELATED"/>
    <property type="match status" value="1"/>
</dbReference>
<dbReference type="InterPro" id="IPR013178">
    <property type="entry name" value="Histone_AcTrfase_Rtt109/CBP"/>
</dbReference>
<dbReference type="GO" id="GO:0006355">
    <property type="term" value="P:regulation of DNA-templated transcription"/>
    <property type="evidence" value="ECO:0007669"/>
    <property type="project" value="InterPro"/>
</dbReference>
<keyword evidence="7" id="KW-0539">Nucleus</keyword>
<keyword evidence="3" id="KW-0808">Transferase</keyword>
<keyword evidence="5" id="KW-0805">Transcription regulation</keyword>
<dbReference type="GO" id="GO:0004402">
    <property type="term" value="F:histone acetyltransferase activity"/>
    <property type="evidence" value="ECO:0007669"/>
    <property type="project" value="InterPro"/>
</dbReference>
<protein>
    <recommendedName>
        <fullName evidence="2">histone acetyltransferase</fullName>
        <ecNumber evidence="2">2.3.1.48</ecNumber>
    </recommendedName>
</protein>
<evidence type="ECO:0000259" key="10">
    <source>
        <dbReference type="PROSITE" id="PS51727"/>
    </source>
</evidence>
<keyword evidence="12" id="KW-1185">Reference proteome</keyword>
<dbReference type="InterPro" id="IPR031162">
    <property type="entry name" value="CBP_P300_HAT"/>
</dbReference>
<dbReference type="Proteomes" id="UP000829354">
    <property type="component" value="Chromosome X"/>
</dbReference>
<comment type="subcellular location">
    <subcellularLocation>
        <location evidence="1">Nucleus</location>
    </subcellularLocation>
</comment>
<proteinExistence type="predicted"/>
<evidence type="ECO:0000256" key="5">
    <source>
        <dbReference type="ARBA" id="ARBA00023015"/>
    </source>
</evidence>
<dbReference type="EMBL" id="CP092625">
    <property type="protein sequence ID" value="UMM39064.1"/>
    <property type="molecule type" value="Genomic_DNA"/>
</dbReference>
<keyword evidence="9" id="KW-0175">Coiled coil</keyword>
<dbReference type="AlphaFoldDB" id="A0AAE9FBQ2"/>
<evidence type="ECO:0000256" key="1">
    <source>
        <dbReference type="ARBA" id="ARBA00004123"/>
    </source>
</evidence>
<evidence type="ECO:0000256" key="8">
    <source>
        <dbReference type="ARBA" id="ARBA00048017"/>
    </source>
</evidence>
<gene>
    <name evidence="11" type="ORF">L5515_016270</name>
</gene>
<feature type="coiled-coil region" evidence="9">
    <location>
        <begin position="399"/>
        <end position="441"/>
    </location>
</feature>